<reference evidence="1" key="2">
    <citation type="submission" date="2025-09" db="UniProtKB">
        <authorList>
            <consortium name="Ensembl"/>
        </authorList>
    </citation>
    <scope>IDENTIFICATION</scope>
</reference>
<sequence>MKGSQSLTGRCNTIHIEQLKRLNQVIFPVSYHDKFSEDKFAFEITETKSYYGKTELADAYVLQENLKVPFGQNAESQESDKRTNYK</sequence>
<proteinExistence type="predicted"/>
<name>A0A8D2AD78_SCIVU</name>
<dbReference type="AlphaFoldDB" id="A0A8D2AD78"/>
<dbReference type="Proteomes" id="UP000694564">
    <property type="component" value="Chromosome 4"/>
</dbReference>
<evidence type="ECO:0000313" key="1">
    <source>
        <dbReference type="Ensembl" id="ENSSVLP00005000427.1"/>
    </source>
</evidence>
<reference evidence="1" key="1">
    <citation type="submission" date="2025-08" db="UniProtKB">
        <authorList>
            <consortium name="Ensembl"/>
        </authorList>
    </citation>
    <scope>IDENTIFICATION</scope>
</reference>
<keyword evidence="2" id="KW-1185">Reference proteome</keyword>
<evidence type="ECO:0000313" key="2">
    <source>
        <dbReference type="Proteomes" id="UP000694564"/>
    </source>
</evidence>
<dbReference type="Ensembl" id="ENSSVLT00005000488.1">
    <property type="protein sequence ID" value="ENSSVLP00005000427.1"/>
    <property type="gene ID" value="ENSSVLG00005000413.1"/>
</dbReference>
<accession>A0A8D2AD78</accession>
<dbReference type="GeneTree" id="ENSGT00940000165624"/>
<dbReference type="OrthoDB" id="47374at2759"/>
<organism evidence="1 2">
    <name type="scientific">Sciurus vulgaris</name>
    <name type="common">Eurasian red squirrel</name>
    <dbReference type="NCBI Taxonomy" id="55149"/>
    <lineage>
        <taxon>Eukaryota</taxon>
        <taxon>Metazoa</taxon>
        <taxon>Chordata</taxon>
        <taxon>Craniata</taxon>
        <taxon>Vertebrata</taxon>
        <taxon>Euteleostomi</taxon>
        <taxon>Mammalia</taxon>
        <taxon>Eutheria</taxon>
        <taxon>Euarchontoglires</taxon>
        <taxon>Glires</taxon>
        <taxon>Rodentia</taxon>
        <taxon>Sciuromorpha</taxon>
        <taxon>Sciuridae</taxon>
        <taxon>Sciurinae</taxon>
        <taxon>Sciurini</taxon>
        <taxon>Sciurus</taxon>
    </lineage>
</organism>
<protein>
    <submittedName>
        <fullName evidence="1">Uncharacterized protein</fullName>
    </submittedName>
</protein>